<dbReference type="PATRIC" id="fig|1196324.3.peg.601"/>
<reference evidence="1 2" key="1">
    <citation type="journal article" date="2012" name="J. Bacteriol.">
        <title>Genome of Bacillus macauensis ZFHKF-1, a Long-Chain-Forming Bacterium.</title>
        <authorList>
            <person name="Cai L."/>
            <person name="Zhang T."/>
        </authorList>
    </citation>
    <scope>NUCLEOTIDE SEQUENCE [LARGE SCALE GENOMIC DNA]</scope>
    <source>
        <strain evidence="1 2">ZFHKF-1</strain>
    </source>
</reference>
<accession>I8J5U9</accession>
<keyword evidence="2" id="KW-1185">Reference proteome</keyword>
<evidence type="ECO:0008006" key="3">
    <source>
        <dbReference type="Google" id="ProtNLM"/>
    </source>
</evidence>
<dbReference type="InterPro" id="IPR014254">
    <property type="entry name" value="Spore_coat_YutH"/>
</dbReference>
<name>I8J5U9_9BACL</name>
<organism evidence="1 2">
    <name type="scientific">Fictibacillus macauensis ZFHKF-1</name>
    <dbReference type="NCBI Taxonomy" id="1196324"/>
    <lineage>
        <taxon>Bacteria</taxon>
        <taxon>Bacillati</taxon>
        <taxon>Bacillota</taxon>
        <taxon>Bacilli</taxon>
        <taxon>Bacillales</taxon>
        <taxon>Fictibacillaceae</taxon>
        <taxon>Fictibacillus</taxon>
    </lineage>
</organism>
<comment type="caution">
    <text evidence="1">The sequence shown here is derived from an EMBL/GenBank/DDBJ whole genome shotgun (WGS) entry which is preliminary data.</text>
</comment>
<dbReference type="PANTHER" id="PTHR39179">
    <property type="entry name" value="SPORE COAT PROTEIN I"/>
    <property type="match status" value="1"/>
</dbReference>
<dbReference type="GO" id="GO:0042601">
    <property type="term" value="C:endospore-forming forespore"/>
    <property type="evidence" value="ECO:0007669"/>
    <property type="project" value="TreeGrafter"/>
</dbReference>
<dbReference type="AlphaFoldDB" id="I8J5U9"/>
<evidence type="ECO:0000313" key="2">
    <source>
        <dbReference type="Proteomes" id="UP000004080"/>
    </source>
</evidence>
<dbReference type="Proteomes" id="UP000004080">
    <property type="component" value="Unassembled WGS sequence"/>
</dbReference>
<protein>
    <recommendedName>
        <fullName evidence="3">Spore coat protein YutH</fullName>
    </recommendedName>
</protein>
<dbReference type="InterPro" id="IPR047175">
    <property type="entry name" value="CotS-like"/>
</dbReference>
<dbReference type="PANTHER" id="PTHR39179:SF2">
    <property type="entry name" value="ENDOSPORE COAT-ASSOCIATED PROTEIN YUTH"/>
    <property type="match status" value="1"/>
</dbReference>
<dbReference type="RefSeq" id="WP_007200693.1">
    <property type="nucleotide sequence ID" value="NZ_AKKV01000019.1"/>
</dbReference>
<dbReference type="Gene3D" id="3.90.1200.10">
    <property type="match status" value="1"/>
</dbReference>
<evidence type="ECO:0000313" key="1">
    <source>
        <dbReference type="EMBL" id="EIT87181.1"/>
    </source>
</evidence>
<sequence>MFERDIFHHYQLYCENKCTIHNYRYFESNGDQFVVVPKKKMTIDRIEELLYYGDYLQYRGERGVAELCPTLTNMPNAHVDGEPVLLYRLAPWEDTREERRELGEELALFHRNGKGVPLPPYPTESILFGNWAPLWMERVDRAREQYHKVFLKPVKTEFDQLFLTTFPYYEGISENAIQYIIDYEMEDAPREEFVPTICHDRFQVTSWLQRDNDYVKLPTGWVVDHPVRDLAEWIRSLVFQPSFEPTAIVSFLDEYEKVTPLNRENWRLLYGRLLFPVWYYDFLETHYENEYDFGKKASERAFLSCLQLEEQNEAFLRSFFPMIGLRAEEHYIPLVDWLTPL</sequence>
<gene>
    <name evidence="1" type="ORF">A374_02969</name>
</gene>
<dbReference type="STRING" id="1196324.A374_02969"/>
<dbReference type="eggNOG" id="COG2334">
    <property type="taxonomic scope" value="Bacteria"/>
</dbReference>
<dbReference type="InterPro" id="IPR011009">
    <property type="entry name" value="Kinase-like_dom_sf"/>
</dbReference>
<dbReference type="OrthoDB" id="2986702at2"/>
<dbReference type="EMBL" id="AKKV01000019">
    <property type="protein sequence ID" value="EIT87181.1"/>
    <property type="molecule type" value="Genomic_DNA"/>
</dbReference>
<dbReference type="NCBIfam" id="TIGR02905">
    <property type="entry name" value="spore_yutH"/>
    <property type="match status" value="1"/>
</dbReference>
<dbReference type="SUPFAM" id="SSF56112">
    <property type="entry name" value="Protein kinase-like (PK-like)"/>
    <property type="match status" value="1"/>
</dbReference>
<proteinExistence type="predicted"/>